<name>A0ACC1DAF7_9NEOP</name>
<sequence>MEENLNLKSWLKFDVHLNMLASLPDDTLMSLIQENQFGVLKMITYYFSPEISAENKLQMCIILQKFLKILPPDDKKKLISAGMPSWFADVIPAIIILLSDESAVNEALELLEILSEELRSITDRCCPNSFLENICNRSKYPSLILSLLQKGSPIWHRIWIALIKLLNQQLITMIPDKGTPLNSMLPIVETAFKMSNNSRCRAFLCWKELIDNLSKEINDNTLPRKMKLLMVPLSVNNAKAKETIQAKFATWWHLIIKFKPTLDNYVREIIIRFLHFCFGNHNSAEPLIPDHFTYELKMQCVEAFIELTGHVYCDGCTTIPKLNGKLLNTNYFLKYGKDWIHSLKSAILIIAQDIKENSYQQVKCMWKSFLLIIGELDENTLRKDIVVELLNEFDTLLKERYSIVLADIIFNCILLSLFDDEPRIKQHFKTIGKDNGLLKRSITFMVDDSFGEYYNSITSEEVVRRLKPVMDVLLNQSWQSTEHIIDWFLKIPVNQNTIILWTALAKSVSEFDTNICISELCNMLLWPLINMNIITDLKLPALAWYRMYATMYVKIRKTELNEQILNILLSSDRNSCLMLCACLAILKHDTNEDNAKCEQKVNLLQKLTKDLNDIAIKEMFPVLMDTLVILLDYVTNSVNENLTQNVLGCVKNILNSPDVLTQPQAILQNLLKSLKELFKVDSYSKHIQIIQKELQEFLSKTPELHSLTNVVNSVVYIPNANIESIDKDKLVTENFEKPAMSAKKDNMTDKNNFTKPQTRELVTKKKNCIVKTVIEDGEEYVVVKSDWKFNPKKLTENQKEKLQKKREDIPALYQDLSQSQDEFKSSLWKVDSQDTSNSSKSTKNEAISIISELKCSEIVPKISETMLMDNVEIDANELNENLPKVSKVKQVTTPKSDKSSRMAFKERVFRNVKMLTEKSVTPISNKTNTETEIHADTMATTPQYKSRNDNILVNSAPPLLLADRPTRVKRLPKKYDDTEIFALSKKLLNKEQSAVKCFEIDRASNQLENGITENVTCQDILKDFESMKNTVNVDVDKAICEKTKEKVSKLATECISNSAEIDNNNSEDMNVRHRKILKHLEVQNEKFVDNKVCDAVNTKEKKNDKPLPTQKLSEEITKEYSNVDDIVTSNNPDMPHGNKDHNKKLSTEIPQKTPKEKSKNIDANEVKSDVKKNSKISRIEKELAIDMVEDHIILKSDKRSTRKSIASTNVRKRTSLVDKLNKAKLDKTSTKTSKKAKINESSEISSFSEALDMLENCSDFSQGNKNSEDLSCSEDIIESSQDSALTAISITKKTPIKELVVKVNKITKLENLIQSSQEILQNSKCHIISTDLVEDGDTDITASNIGEGDPENLNKLVSKTKNNCEDLDYEMIGLPNKSNINESKNDTELPENKTAVEEKIDLDLTENMDTETFDSGMSNDVMLVDNEYAPIIISSEETKPGPETQEIAEADTQTIDPHNILGSESQSNKENNNKTIEAYVHESNNNESNNNTQDEVTRTMMESFDKHLTNSSNTDDASSPFKDDTLRKQDFLNNTSEISPIKIASPDRDKKSPSPETSTDYVVIKLSTPVQSNGEPFEKNESPEFFTEDKVSPDKRDQSPPRTEISLVSNNISPSSSLSLKKNRPQVRSGGRAAQMLGLCVPDKLNSIINQDRNESEEPKKSSPFTIPARRNLRLLYNSGADIETSSENEESENFLKFKRKLPTVESSPSGPILKRKLVDIEDETTISPVGKRKRVSFHDPPVSTTIAVQKYIEPSGLRSPQNSAQKRLDRQTRNHSNIKSPKRLETVFKLDSVLNRAVESFADVDILTNNTEDAQTISLEITPAIEIVRASELNDKDPICPLLIDCEDPIDNIAAKLSSTTTKSWLLKEFEGTIETIGDLAKMTELEVNRLCIKAPKVKTAKRVLVEYAAFLGKDQTVDELDNNILIEKNNVTILNDTESTVDNSDKTDSPENLPIDNNTGAKDDDTKMIEELPECHSKIDAEAQTFNTIINDASVQTVKVSLVQCSTQTSNVSTSHAHVQTNDSGEKKTADVIASLLAERSDQLPQQLDESLIKQLGEMLPLEIIVDLLMKRLSDDDMLRVMNRIFNNHITDKSKEIDFLIDFLASRCDVRTMAIICIKLLQKAHGNPT</sequence>
<proteinExistence type="predicted"/>
<organism evidence="1 2">
    <name type="scientific">Dendrolimus kikuchii</name>
    <dbReference type="NCBI Taxonomy" id="765133"/>
    <lineage>
        <taxon>Eukaryota</taxon>
        <taxon>Metazoa</taxon>
        <taxon>Ecdysozoa</taxon>
        <taxon>Arthropoda</taxon>
        <taxon>Hexapoda</taxon>
        <taxon>Insecta</taxon>
        <taxon>Pterygota</taxon>
        <taxon>Neoptera</taxon>
        <taxon>Endopterygota</taxon>
        <taxon>Lepidoptera</taxon>
        <taxon>Glossata</taxon>
        <taxon>Ditrysia</taxon>
        <taxon>Bombycoidea</taxon>
        <taxon>Lasiocampidae</taxon>
        <taxon>Dendrolimus</taxon>
    </lineage>
</organism>
<comment type="caution">
    <text evidence="1">The sequence shown here is derived from an EMBL/GenBank/DDBJ whole genome shotgun (WGS) entry which is preliminary data.</text>
</comment>
<gene>
    <name evidence="1" type="ORF">K1T71_004035</name>
</gene>
<evidence type="ECO:0000313" key="2">
    <source>
        <dbReference type="Proteomes" id="UP000824533"/>
    </source>
</evidence>
<evidence type="ECO:0000313" key="1">
    <source>
        <dbReference type="EMBL" id="KAJ0180631.1"/>
    </source>
</evidence>
<protein>
    <submittedName>
        <fullName evidence="1">Uncharacterized protein</fullName>
    </submittedName>
</protein>
<reference evidence="1 2" key="1">
    <citation type="journal article" date="2021" name="Front. Genet.">
        <title>Chromosome-Level Genome Assembly Reveals Significant Gene Expansion in the Toll and IMD Signaling Pathways of Dendrolimus kikuchii.</title>
        <authorList>
            <person name="Zhou J."/>
            <person name="Wu P."/>
            <person name="Xiong Z."/>
            <person name="Liu N."/>
            <person name="Zhao N."/>
            <person name="Ji M."/>
            <person name="Qiu Y."/>
            <person name="Yang B."/>
        </authorList>
    </citation>
    <scope>NUCLEOTIDE SEQUENCE [LARGE SCALE GENOMIC DNA]</scope>
    <source>
        <strain evidence="1">Ann1</strain>
    </source>
</reference>
<keyword evidence="2" id="KW-1185">Reference proteome</keyword>
<dbReference type="EMBL" id="CM034392">
    <property type="protein sequence ID" value="KAJ0180631.1"/>
    <property type="molecule type" value="Genomic_DNA"/>
</dbReference>
<dbReference type="Proteomes" id="UP000824533">
    <property type="component" value="Linkage Group LG06"/>
</dbReference>
<accession>A0ACC1DAF7</accession>